<proteinExistence type="predicted"/>
<dbReference type="AlphaFoldDB" id="A0AAV6XL99"/>
<protein>
    <submittedName>
        <fullName evidence="1">Uncharacterized protein</fullName>
    </submittedName>
</protein>
<dbReference type="EMBL" id="WHWC01000006">
    <property type="protein sequence ID" value="KAG8380792.1"/>
    <property type="molecule type" value="Genomic_DNA"/>
</dbReference>
<dbReference type="PANTHER" id="PTHR33144">
    <property type="entry name" value="OS10G0409366 PROTEIN-RELATED"/>
    <property type="match status" value="1"/>
</dbReference>
<sequence>MHATSSRVPRATNATEKQSITIRKARIGVKLSLNYVEFQYIPQYLRDMAWDEVEFNTTLPPEAKNVVLSALNEIWRKWKHKIKADYFLPHEDDEDYLSELPMDRIELDQWLDLVKYWQDKEKIAWKNANNVGKTECRHRTGRIPFAVLEQEIVGGKSKKQKTVQDYYVNSIKIGTRVHLFCHGIPKHIVGQGLVVSMDDDERKDDHAFVKVYVEKALIPSEKLRKPHEGARVIGEAVHKYIYWEFVDVCPKLDCILP</sequence>
<accession>A0AAV6XL99</accession>
<comment type="caution">
    <text evidence="1">The sequence shown here is derived from an EMBL/GenBank/DDBJ whole genome shotgun (WGS) entry which is preliminary data.</text>
</comment>
<name>A0AAV6XL99_9LAMI</name>
<organism evidence="1 2">
    <name type="scientific">Buddleja alternifolia</name>
    <dbReference type="NCBI Taxonomy" id="168488"/>
    <lineage>
        <taxon>Eukaryota</taxon>
        <taxon>Viridiplantae</taxon>
        <taxon>Streptophyta</taxon>
        <taxon>Embryophyta</taxon>
        <taxon>Tracheophyta</taxon>
        <taxon>Spermatophyta</taxon>
        <taxon>Magnoliopsida</taxon>
        <taxon>eudicotyledons</taxon>
        <taxon>Gunneridae</taxon>
        <taxon>Pentapetalae</taxon>
        <taxon>asterids</taxon>
        <taxon>lamiids</taxon>
        <taxon>Lamiales</taxon>
        <taxon>Scrophulariaceae</taxon>
        <taxon>Buddlejeae</taxon>
        <taxon>Buddleja</taxon>
    </lineage>
</organism>
<dbReference type="PANTHER" id="PTHR33144:SF52">
    <property type="match status" value="1"/>
</dbReference>
<gene>
    <name evidence="1" type="ORF">BUALT_Bualt06G0053100</name>
</gene>
<keyword evidence="2" id="KW-1185">Reference proteome</keyword>
<evidence type="ECO:0000313" key="1">
    <source>
        <dbReference type="EMBL" id="KAG8380792.1"/>
    </source>
</evidence>
<dbReference type="Proteomes" id="UP000826271">
    <property type="component" value="Unassembled WGS sequence"/>
</dbReference>
<evidence type="ECO:0000313" key="2">
    <source>
        <dbReference type="Proteomes" id="UP000826271"/>
    </source>
</evidence>
<reference evidence="1" key="1">
    <citation type="submission" date="2019-10" db="EMBL/GenBank/DDBJ databases">
        <authorList>
            <person name="Zhang R."/>
            <person name="Pan Y."/>
            <person name="Wang J."/>
            <person name="Ma R."/>
            <person name="Yu S."/>
        </authorList>
    </citation>
    <scope>NUCLEOTIDE SEQUENCE</scope>
    <source>
        <strain evidence="1">LA-IB0</strain>
        <tissue evidence="1">Leaf</tissue>
    </source>
</reference>